<feature type="compositionally biased region" description="Basic and acidic residues" evidence="1">
    <location>
        <begin position="30"/>
        <end position="40"/>
    </location>
</feature>
<name>A0AAV8AA19_9EUKA</name>
<evidence type="ECO:0000313" key="3">
    <source>
        <dbReference type="Proteomes" id="UP001146793"/>
    </source>
</evidence>
<feature type="region of interest" description="Disordered" evidence="1">
    <location>
        <begin position="30"/>
        <end position="71"/>
    </location>
</feature>
<reference evidence="2" key="1">
    <citation type="submission" date="2022-08" db="EMBL/GenBank/DDBJ databases">
        <title>Novel sulphate-reducing endosymbionts in the free-living metamonad Anaeramoeba.</title>
        <authorList>
            <person name="Jerlstrom-Hultqvist J."/>
            <person name="Cepicka I."/>
            <person name="Gallot-Lavallee L."/>
            <person name="Salas-Leiva D."/>
            <person name="Curtis B.A."/>
            <person name="Zahonova K."/>
            <person name="Pipaliya S."/>
            <person name="Dacks J."/>
            <person name="Roger A.J."/>
        </authorList>
    </citation>
    <scope>NUCLEOTIDE SEQUENCE</scope>
    <source>
        <strain evidence="2">Busselton2</strain>
    </source>
</reference>
<organism evidence="2 3">
    <name type="scientific">Anaeramoeba flamelloides</name>
    <dbReference type="NCBI Taxonomy" id="1746091"/>
    <lineage>
        <taxon>Eukaryota</taxon>
        <taxon>Metamonada</taxon>
        <taxon>Anaeramoebidae</taxon>
        <taxon>Anaeramoeba</taxon>
    </lineage>
</organism>
<protein>
    <submittedName>
        <fullName evidence="2">Uncharacterized protein</fullName>
    </submittedName>
</protein>
<comment type="caution">
    <text evidence="2">The sequence shown here is derived from an EMBL/GenBank/DDBJ whole genome shotgun (WGS) entry which is preliminary data.</text>
</comment>
<dbReference type="Proteomes" id="UP001146793">
    <property type="component" value="Unassembled WGS sequence"/>
</dbReference>
<feature type="compositionally biased region" description="Basic and acidic residues" evidence="1">
    <location>
        <begin position="49"/>
        <end position="71"/>
    </location>
</feature>
<proteinExistence type="predicted"/>
<dbReference type="AlphaFoldDB" id="A0AAV8AA19"/>
<accession>A0AAV8AA19</accession>
<evidence type="ECO:0000313" key="2">
    <source>
        <dbReference type="EMBL" id="KAJ3451141.1"/>
    </source>
</evidence>
<sequence length="230" mass="26818">MKILNFDPKFKKSYFDYREICGEATPLRGNDKREEIENNNDKGNVNESETEKINENEYEYEKENKKEEESEILKETENKIVQTEIHVEKEDEKEEEMKTISNKYRFKNQKNNITENKKNIKTLGKKDQDINQTTNETKPLLVVIKKRSSFNKKKTGLIHTIKFSSVKSDWIVVGDSGSIASFGFLNFPSISVYQAIPFEVNPRSSSLLSLIEKVSINFQINSKKIVFKEE</sequence>
<evidence type="ECO:0000256" key="1">
    <source>
        <dbReference type="SAM" id="MobiDB-lite"/>
    </source>
</evidence>
<dbReference type="EMBL" id="JANTQA010000011">
    <property type="protein sequence ID" value="KAJ3451141.1"/>
    <property type="molecule type" value="Genomic_DNA"/>
</dbReference>
<gene>
    <name evidence="2" type="ORF">M0812_05182</name>
</gene>